<name>A0A177C8W9_9PLEO</name>
<evidence type="ECO:0000259" key="8">
    <source>
        <dbReference type="PROSITE" id="PS50850"/>
    </source>
</evidence>
<dbReference type="PANTHER" id="PTHR43791">
    <property type="entry name" value="PERMEASE-RELATED"/>
    <property type="match status" value="1"/>
</dbReference>
<evidence type="ECO:0000256" key="6">
    <source>
        <dbReference type="ARBA" id="ARBA00037968"/>
    </source>
</evidence>
<dbReference type="InterPro" id="IPR011701">
    <property type="entry name" value="MFS"/>
</dbReference>
<dbReference type="AlphaFoldDB" id="A0A177C8W9"/>
<feature type="transmembrane region" description="Helical" evidence="7">
    <location>
        <begin position="96"/>
        <end position="114"/>
    </location>
</feature>
<evidence type="ECO:0000313" key="10">
    <source>
        <dbReference type="Proteomes" id="UP000077069"/>
    </source>
</evidence>
<evidence type="ECO:0000256" key="7">
    <source>
        <dbReference type="SAM" id="Phobius"/>
    </source>
</evidence>
<organism evidence="9 10">
    <name type="scientific">Paraphaeosphaeria sporulosa</name>
    <dbReference type="NCBI Taxonomy" id="1460663"/>
    <lineage>
        <taxon>Eukaryota</taxon>
        <taxon>Fungi</taxon>
        <taxon>Dikarya</taxon>
        <taxon>Ascomycota</taxon>
        <taxon>Pezizomycotina</taxon>
        <taxon>Dothideomycetes</taxon>
        <taxon>Pleosporomycetidae</taxon>
        <taxon>Pleosporales</taxon>
        <taxon>Massarineae</taxon>
        <taxon>Didymosphaeriaceae</taxon>
        <taxon>Paraphaeosphaeria</taxon>
    </lineage>
</organism>
<evidence type="ECO:0000256" key="5">
    <source>
        <dbReference type="ARBA" id="ARBA00023136"/>
    </source>
</evidence>
<evidence type="ECO:0000256" key="2">
    <source>
        <dbReference type="ARBA" id="ARBA00022448"/>
    </source>
</evidence>
<feature type="transmembrane region" description="Helical" evidence="7">
    <location>
        <begin position="444"/>
        <end position="464"/>
    </location>
</feature>
<keyword evidence="2" id="KW-0813">Transport</keyword>
<dbReference type="GO" id="GO:0022857">
    <property type="term" value="F:transmembrane transporter activity"/>
    <property type="evidence" value="ECO:0007669"/>
    <property type="project" value="InterPro"/>
</dbReference>
<keyword evidence="3 7" id="KW-0812">Transmembrane</keyword>
<dbReference type="Proteomes" id="UP000077069">
    <property type="component" value="Unassembled WGS sequence"/>
</dbReference>
<proteinExistence type="inferred from homology"/>
<keyword evidence="10" id="KW-1185">Reference proteome</keyword>
<dbReference type="OrthoDB" id="6730379at2759"/>
<sequence>MASHTAQEKEIEAIQLSLPVHSETSSQFDDAYETYKKNQGAQIDAAEAKRVLRKIDVRIVPILFFIYLLQYLDKNGINYASAYGLNEGTKLKGQDFSWLGSIFYFGYLVGQYPSGYFLQRLPIAKFLGFTTLGWGIILMTTPLCHNFAGIASNRFLLGLLESAVNPGFVLIMSMWYTSAEQPLRLEAYYCTNGIATMFGGLIGYAVGHIKSGLPRWMYVFLIFGSCSIIMGIVTLLYLPDLPSTAKFLKEPERVIAVERVAGNRQGVKNRHFKKYQAWQTLYDPKTWILFVMATGAQIPNSALTSFSSLIIKSFGVDTLGTQYLQIPGGAVQFLSLITGGYICTRFPNTRCIIMTVANLICIIGASMLVALPSSSKWGRLVGLWLCYFQGLGFSMSLTIVSSNVAGYTKKQLTGAALFTGYCVGNIIGPQTFKDSEKPGYHSAYVAMLIGYSIKLLAVLVLYAYMWSVNKKRDRESASGIHLTDEEEKAAVEAGMLDVTELDNKGFRYIL</sequence>
<feature type="transmembrane region" description="Helical" evidence="7">
    <location>
        <begin position="377"/>
        <end position="400"/>
    </location>
</feature>
<feature type="transmembrane region" description="Helical" evidence="7">
    <location>
        <begin position="126"/>
        <end position="148"/>
    </location>
</feature>
<dbReference type="InParanoid" id="A0A177C8W9"/>
<dbReference type="FunFam" id="1.20.1250.20:FF:000934">
    <property type="entry name" value="Allantoate permease"/>
    <property type="match status" value="1"/>
</dbReference>
<dbReference type="Pfam" id="PF07690">
    <property type="entry name" value="MFS_1"/>
    <property type="match status" value="1"/>
</dbReference>
<reference evidence="9 10" key="1">
    <citation type="submission" date="2016-05" db="EMBL/GenBank/DDBJ databases">
        <title>Comparative analysis of secretome profiles of manganese(II)-oxidizing ascomycete fungi.</title>
        <authorList>
            <consortium name="DOE Joint Genome Institute"/>
            <person name="Zeiner C.A."/>
            <person name="Purvine S.O."/>
            <person name="Zink E.M."/>
            <person name="Wu S."/>
            <person name="Pasa-Tolic L."/>
            <person name="Chaput D.L."/>
            <person name="Haridas S."/>
            <person name="Grigoriev I.V."/>
            <person name="Santelli C.M."/>
            <person name="Hansel C.M."/>
        </authorList>
    </citation>
    <scope>NUCLEOTIDE SEQUENCE [LARGE SCALE GENOMIC DNA]</scope>
    <source>
        <strain evidence="9 10">AP3s5-JAC2a</strain>
    </source>
</reference>
<feature type="transmembrane region" description="Helical" evidence="7">
    <location>
        <begin position="351"/>
        <end position="371"/>
    </location>
</feature>
<dbReference type="GeneID" id="28768489"/>
<gene>
    <name evidence="9" type="ORF">CC84DRAFT_1260702</name>
</gene>
<evidence type="ECO:0000256" key="1">
    <source>
        <dbReference type="ARBA" id="ARBA00004141"/>
    </source>
</evidence>
<dbReference type="GO" id="GO:0016020">
    <property type="term" value="C:membrane"/>
    <property type="evidence" value="ECO:0007669"/>
    <property type="project" value="UniProtKB-SubCell"/>
</dbReference>
<dbReference type="InterPro" id="IPR036259">
    <property type="entry name" value="MFS_trans_sf"/>
</dbReference>
<accession>A0A177C8W9</accession>
<dbReference type="RefSeq" id="XP_018033936.1">
    <property type="nucleotide sequence ID" value="XM_018185003.1"/>
</dbReference>
<comment type="similarity">
    <text evidence="6">Belongs to the major facilitator superfamily. Allantoate permease family.</text>
</comment>
<dbReference type="InterPro" id="IPR020846">
    <property type="entry name" value="MFS_dom"/>
</dbReference>
<evidence type="ECO:0000256" key="3">
    <source>
        <dbReference type="ARBA" id="ARBA00022692"/>
    </source>
</evidence>
<keyword evidence="4 7" id="KW-1133">Transmembrane helix</keyword>
<dbReference type="PANTHER" id="PTHR43791:SF70">
    <property type="entry name" value="MAJOR FACILITATOR SUPERFAMILY (MFS) PROFILE DOMAIN-CONTAINING PROTEIN"/>
    <property type="match status" value="1"/>
</dbReference>
<feature type="transmembrane region" description="Helical" evidence="7">
    <location>
        <begin position="412"/>
        <end position="432"/>
    </location>
</feature>
<dbReference type="Gene3D" id="1.20.1250.20">
    <property type="entry name" value="MFS general substrate transporter like domains"/>
    <property type="match status" value="2"/>
</dbReference>
<evidence type="ECO:0000313" key="9">
    <source>
        <dbReference type="EMBL" id="OAG03571.1"/>
    </source>
</evidence>
<protein>
    <submittedName>
        <fullName evidence="9">MFS general substrate transporter</fullName>
    </submittedName>
</protein>
<feature type="transmembrane region" description="Helical" evidence="7">
    <location>
        <begin position="218"/>
        <end position="238"/>
    </location>
</feature>
<dbReference type="FunFam" id="1.20.1250.20:FF:000064">
    <property type="entry name" value="MFS allantoate transporter"/>
    <property type="match status" value="1"/>
</dbReference>
<feature type="transmembrane region" description="Helical" evidence="7">
    <location>
        <begin position="323"/>
        <end position="344"/>
    </location>
</feature>
<evidence type="ECO:0000256" key="4">
    <source>
        <dbReference type="ARBA" id="ARBA00022989"/>
    </source>
</evidence>
<feature type="domain" description="Major facilitator superfamily (MFS) profile" evidence="8">
    <location>
        <begin position="59"/>
        <end position="469"/>
    </location>
</feature>
<dbReference type="PROSITE" id="PS50850">
    <property type="entry name" value="MFS"/>
    <property type="match status" value="1"/>
</dbReference>
<keyword evidence="5 7" id="KW-0472">Membrane</keyword>
<comment type="subcellular location">
    <subcellularLocation>
        <location evidence="1">Membrane</location>
        <topology evidence="1">Multi-pass membrane protein</topology>
    </subcellularLocation>
</comment>
<feature type="transmembrane region" description="Helical" evidence="7">
    <location>
        <begin position="154"/>
        <end position="175"/>
    </location>
</feature>
<feature type="transmembrane region" description="Helical" evidence="7">
    <location>
        <begin position="187"/>
        <end position="206"/>
    </location>
</feature>
<dbReference type="EMBL" id="KV441554">
    <property type="protein sequence ID" value="OAG03571.1"/>
    <property type="molecule type" value="Genomic_DNA"/>
</dbReference>
<dbReference type="SUPFAM" id="SSF103473">
    <property type="entry name" value="MFS general substrate transporter"/>
    <property type="match status" value="1"/>
</dbReference>